<proteinExistence type="predicted"/>
<organism evidence="2 3">
    <name type="scientific">Candidatus Propionivibrio dominans</name>
    <dbReference type="NCBI Taxonomy" id="2954373"/>
    <lineage>
        <taxon>Bacteria</taxon>
        <taxon>Pseudomonadati</taxon>
        <taxon>Pseudomonadota</taxon>
        <taxon>Betaproteobacteria</taxon>
        <taxon>Rhodocyclales</taxon>
        <taxon>Rhodocyclaceae</taxon>
        <taxon>Propionivibrio</taxon>
    </lineage>
</organism>
<accession>A0A9D7F6W6</accession>
<evidence type="ECO:0000313" key="3">
    <source>
        <dbReference type="Proteomes" id="UP000886602"/>
    </source>
</evidence>
<comment type="caution">
    <text evidence="2">The sequence shown here is derived from an EMBL/GenBank/DDBJ whole genome shotgun (WGS) entry which is preliminary data.</text>
</comment>
<evidence type="ECO:0008006" key="4">
    <source>
        <dbReference type="Google" id="ProtNLM"/>
    </source>
</evidence>
<dbReference type="PROSITE" id="PS51257">
    <property type="entry name" value="PROKAR_LIPOPROTEIN"/>
    <property type="match status" value="1"/>
</dbReference>
<gene>
    <name evidence="2" type="ORF">IPJ48_08955</name>
</gene>
<dbReference type="Proteomes" id="UP000886602">
    <property type="component" value="Unassembled WGS sequence"/>
</dbReference>
<reference evidence="2" key="1">
    <citation type="submission" date="2020-10" db="EMBL/GenBank/DDBJ databases">
        <title>Connecting structure to function with the recovery of over 1000 high-quality activated sludge metagenome-assembled genomes encoding full-length rRNA genes using long-read sequencing.</title>
        <authorList>
            <person name="Singleton C.M."/>
            <person name="Petriglieri F."/>
            <person name="Kristensen J.M."/>
            <person name="Kirkegaard R.H."/>
            <person name="Michaelsen T.Y."/>
            <person name="Andersen M.H."/>
            <person name="Karst S.M."/>
            <person name="Dueholm M.S."/>
            <person name="Nielsen P.H."/>
            <person name="Albertsen M."/>
        </authorList>
    </citation>
    <scope>NUCLEOTIDE SEQUENCE</scope>
    <source>
        <strain evidence="2">EsbW_18-Q3-R4-48_MAXAC.044</strain>
    </source>
</reference>
<dbReference type="EMBL" id="JADJNC010000012">
    <property type="protein sequence ID" value="MBK7423204.1"/>
    <property type="molecule type" value="Genomic_DNA"/>
</dbReference>
<dbReference type="AlphaFoldDB" id="A0A9D7F6W6"/>
<name>A0A9D7F6W6_9RHOO</name>
<keyword evidence="1" id="KW-0732">Signal</keyword>
<evidence type="ECO:0000313" key="2">
    <source>
        <dbReference type="EMBL" id="MBK7423204.1"/>
    </source>
</evidence>
<feature type="signal peptide" evidence="1">
    <location>
        <begin position="1"/>
        <end position="25"/>
    </location>
</feature>
<evidence type="ECO:0000256" key="1">
    <source>
        <dbReference type="SAM" id="SignalP"/>
    </source>
</evidence>
<feature type="chain" id="PRO_5038550321" description="Lipoprotein" evidence="1">
    <location>
        <begin position="26"/>
        <end position="113"/>
    </location>
</feature>
<protein>
    <recommendedName>
        <fullName evidence="4">Lipoprotein</fullName>
    </recommendedName>
</protein>
<sequence>MNRTLLIASLTILLLAGCVDNQLVAYGTDENYLNFNHPFTDKAIADVRDRAERLCGQRKQVAIQTSKVCSLSQCINQADVRCQPVSAEMERSVNSGFHPGIVDHFTTVRLKIE</sequence>